<name>A0ABY7BKC1_9FIRM</name>
<keyword evidence="1" id="KW-0472">Membrane</keyword>
<gene>
    <name evidence="2" type="ORF">OTK00_001783</name>
</gene>
<organism evidence="2 3">
    <name type="scientific">Caldicellulosiruptor morganii</name>
    <dbReference type="NCBI Taxonomy" id="1387555"/>
    <lineage>
        <taxon>Bacteria</taxon>
        <taxon>Bacillati</taxon>
        <taxon>Bacillota</taxon>
        <taxon>Bacillota incertae sedis</taxon>
        <taxon>Caldicellulosiruptorales</taxon>
        <taxon>Caldicellulosiruptoraceae</taxon>
        <taxon>Caldicellulosiruptor</taxon>
    </lineage>
</organism>
<dbReference type="EMBL" id="CP113865">
    <property type="protein sequence ID" value="WAM33288.1"/>
    <property type="molecule type" value="Genomic_DNA"/>
</dbReference>
<evidence type="ECO:0000313" key="2">
    <source>
        <dbReference type="EMBL" id="WAM33288.1"/>
    </source>
</evidence>
<accession>A0ABY7BKC1</accession>
<keyword evidence="1" id="KW-0812">Transmembrane</keyword>
<proteinExistence type="predicted"/>
<evidence type="ECO:0000313" key="3">
    <source>
        <dbReference type="Proteomes" id="UP001164909"/>
    </source>
</evidence>
<keyword evidence="3" id="KW-1185">Reference proteome</keyword>
<protein>
    <submittedName>
        <fullName evidence="2">Uncharacterized protein</fullName>
    </submittedName>
</protein>
<evidence type="ECO:0000256" key="1">
    <source>
        <dbReference type="SAM" id="Phobius"/>
    </source>
</evidence>
<sequence length="48" mass="5052">MGAENLKIVVIAAAIIIGELIIGLTKASYTVSIKIGKLQVDIKKEVVS</sequence>
<reference evidence="2" key="1">
    <citation type="submission" date="2022-12" db="EMBL/GenBank/DDBJ databases">
        <authorList>
            <person name="Bing R.G."/>
            <person name="Willard D.J."/>
            <person name="Manesh M.J.H."/>
            <person name="Laemthong T."/>
            <person name="Crosby J.R."/>
            <person name="Kelly R.M."/>
        </authorList>
    </citation>
    <scope>NUCLEOTIDE SEQUENCE</scope>
    <source>
        <strain evidence="2">DSM 8990</strain>
    </source>
</reference>
<feature type="transmembrane region" description="Helical" evidence="1">
    <location>
        <begin position="6"/>
        <end position="25"/>
    </location>
</feature>
<dbReference type="RefSeq" id="WP_157841031.1">
    <property type="nucleotide sequence ID" value="NZ_CP113865.1"/>
</dbReference>
<dbReference type="Proteomes" id="UP001164909">
    <property type="component" value="Chromosome"/>
</dbReference>
<keyword evidence="1" id="KW-1133">Transmembrane helix</keyword>